<evidence type="ECO:0000256" key="2">
    <source>
        <dbReference type="ARBA" id="ARBA00022737"/>
    </source>
</evidence>
<reference evidence="7 8" key="1">
    <citation type="submission" date="2024-04" db="EMBL/GenBank/DDBJ databases">
        <title>Draft genome sequence of Pseudophaeobacter arcticus NBRC 116598.</title>
        <authorList>
            <person name="Miyakawa T."/>
            <person name="Kusuya Y."/>
            <person name="Miura T."/>
        </authorList>
    </citation>
    <scope>NUCLEOTIDE SEQUENCE [LARGE SCALE GENOMIC DNA]</scope>
    <source>
        <strain evidence="7 8">SU-CL00105</strain>
    </source>
</reference>
<evidence type="ECO:0000313" key="8">
    <source>
        <dbReference type="Proteomes" id="UP001441944"/>
    </source>
</evidence>
<evidence type="ECO:0000313" key="7">
    <source>
        <dbReference type="EMBL" id="GAA6198003.1"/>
    </source>
</evidence>
<keyword evidence="3" id="KW-0106">Calcium</keyword>
<dbReference type="Pfam" id="PF25564">
    <property type="entry name" value="DUF7933"/>
    <property type="match status" value="11"/>
</dbReference>
<accession>A0ABQ0AQ43</accession>
<dbReference type="NCBIfam" id="NF033510">
    <property type="entry name" value="Ca_tandemer"/>
    <property type="match status" value="2"/>
</dbReference>
<dbReference type="InterPro" id="IPR038081">
    <property type="entry name" value="CalX-like_sf"/>
</dbReference>
<protein>
    <recommendedName>
        <fullName evidence="6">Calx-beta domain-containing protein</fullName>
    </recommendedName>
</protein>
<dbReference type="InterPro" id="IPR036709">
    <property type="entry name" value="Autotransporte_beta_dom_sf"/>
</dbReference>
<dbReference type="EMBL" id="BAABWU010000017">
    <property type="protein sequence ID" value="GAA6198003.1"/>
    <property type="molecule type" value="Genomic_DNA"/>
</dbReference>
<dbReference type="SUPFAM" id="SSF141072">
    <property type="entry name" value="CalX-like"/>
    <property type="match status" value="1"/>
</dbReference>
<feature type="chain" id="PRO_5045080801" description="Calx-beta domain-containing protein" evidence="5">
    <location>
        <begin position="26"/>
        <end position="2644"/>
    </location>
</feature>
<evidence type="ECO:0000256" key="5">
    <source>
        <dbReference type="SAM" id="SignalP"/>
    </source>
</evidence>
<proteinExistence type="predicted"/>
<evidence type="ECO:0000256" key="3">
    <source>
        <dbReference type="ARBA" id="ARBA00022837"/>
    </source>
</evidence>
<dbReference type="InterPro" id="IPR003644">
    <property type="entry name" value="Calx_beta"/>
</dbReference>
<feature type="signal peptide" evidence="5">
    <location>
        <begin position="1"/>
        <end position="25"/>
    </location>
</feature>
<dbReference type="Gene3D" id="2.60.40.2030">
    <property type="match status" value="1"/>
</dbReference>
<dbReference type="Proteomes" id="UP001441944">
    <property type="component" value="Unassembled WGS sequence"/>
</dbReference>
<dbReference type="RefSeq" id="WP_353401826.1">
    <property type="nucleotide sequence ID" value="NZ_BAABWU010000017.1"/>
</dbReference>
<dbReference type="Gene3D" id="2.60.40.10">
    <property type="entry name" value="Immunoglobulins"/>
    <property type="match status" value="2"/>
</dbReference>
<name>A0ABQ0AQ43_9RHOB</name>
<keyword evidence="8" id="KW-1185">Reference proteome</keyword>
<organism evidence="7 8">
    <name type="scientific">Pseudophaeobacter arcticus</name>
    <dbReference type="NCBI Taxonomy" id="385492"/>
    <lineage>
        <taxon>Bacteria</taxon>
        <taxon>Pseudomonadati</taxon>
        <taxon>Pseudomonadota</taxon>
        <taxon>Alphaproteobacteria</taxon>
        <taxon>Rhodobacterales</taxon>
        <taxon>Paracoccaceae</taxon>
        <taxon>Pseudophaeobacter</taxon>
    </lineage>
</organism>
<feature type="region of interest" description="Disordered" evidence="4">
    <location>
        <begin position="1863"/>
        <end position="1897"/>
    </location>
</feature>
<dbReference type="Pfam" id="PF19078">
    <property type="entry name" value="Big_12"/>
    <property type="match status" value="1"/>
</dbReference>
<dbReference type="InterPro" id="IPR057693">
    <property type="entry name" value="DUF7933"/>
</dbReference>
<keyword evidence="1 5" id="KW-0732">Signal</keyword>
<comment type="caution">
    <text evidence="7">The sequence shown here is derived from an EMBL/GenBank/DDBJ whole genome shotgun (WGS) entry which is preliminary data.</text>
</comment>
<evidence type="ECO:0000256" key="4">
    <source>
        <dbReference type="SAM" id="MobiDB-lite"/>
    </source>
</evidence>
<evidence type="ECO:0000256" key="1">
    <source>
        <dbReference type="ARBA" id="ARBA00022729"/>
    </source>
</evidence>
<sequence length="2644" mass="260731">MTDLLRRVSHLLLASFLLLPGLVQAQSAPSFSAVFSPDSITSGNNSTLTLTITEISGLPASDLTVSAALPAGVTVTGGSQSNTCNGTFTAVSGSSSLSLSEGRLGASQSCVMTLPVTSSTVATHTLVTGDLTSSLGNSGTATDDLTVTLPTPVFSHSFAPSTVNPGDISTLTYTIDNSAGALDIFSSSFDETLPSGLALTTPASVVNNCGGSIQVTSGGNNVDVDSVSLAAGASCTITVDVEALSLGDQVTSSTLFSTFSNFSNSQVIGTGTLVVEAAASNPINFSKRFSVTQVGLSQNVTLSFTLQNTSRDDAATNIAFTDDLDAMLSGLTATSLPASGFCGAGSTISGSSSLTISGATLAAGDSCNFDVTLLTPAGAATGDYTNTTSTLSADIGSSPYSGTAAQANLRVLGDGGQGAVLSKSFINNPTTPGTNATLRYTVSNPNASFALSDIAFSDVISDITGAADVTIDTLPSTGSCGVGSNFFQSVPSADSFTFNLSGGVIAAGSSCVFDLLLDVETTATPGSYSSTSGDVTSTVNGGSVITLGASDTLQVAGGANLTFTQVFSEDRVGAGDTATLTFTITSAAESPSTATGLTFSNDLSTFLSGATFGITSNSCGGSAALSAGNTLLSYSGGSLAPGDSCTVVTAVSIPGGSSNGTYASTSSTLTGMAGGEALVVPLSSDDLQVLEGAPLEVSKSLAPSAALPGETITLTYTLTNPDPTLGYTSVFFTESYSSALSSLAIVPASLPAGGFCGGSGSASGTTFGLFSSIEVPANGSCVFSVDLLVPAGASDGSYALISSNVTGTLNGTSVTLPTMNDTLTVQGAALSLVKSYASTPTAPGDTVTAEYTLTNLSSTHAIDSIIFSDDLDAQLSGLTSSSGTLSDICGAGSALSGSSTLSFSGGTLAAGASCSFDVTQLVPGGASAGTYPGLPGNPSGQSSGLAVGGSAIPANLTVSSTSLPSFSKSFTDPALVAGGSTTLTYVITNTDPSASLTALRFSDDLDAVLSGLVVSAGTGSDLCGSGSSVSGTGLITLTGGELAPSASCTIALTVSLPGSAPSGSYSSTSGDLSAGGSFAASGATDSFSVEPAPGFAQALSPATIAQGGVTTATFTIDNSASALAANSLDVSNTLPAGLVVAPTPNASVTCTGGTATAVPGGSVISYTGGTVGAGASCTISLDLRATAVGSLVNTTGDLTSGLGNSGTTTDTLTVTAAPAPGFTKGFASSTIVQGASTSLGFTIDNSSALIEASSLDFTDSLPAGLVVADSPNAASNCTGGTLTATAGSSSISYTGGSVTAAASCQISVDVTAATVGALANTSGDLTSSLGNSGTASDTLTVTAAPAPSFAKSFDDSSVTLGANTTLTFSIDNSTALIAATALDFTDTLPAGLTVASTPNASSTCTGGTLTATAGAGSISYTGGSVSAAASCVIIVDVTTSGSGTLVNTTGDLTSSLGNSGTATASLKVATLGFDSPLSGDDIVNAAEATTVTLSGTTSLIEDGQSVSVSVTDSASGTASGSATVSSDAWSLVIDLSGLSDGSLNLTADVSDAAGTPTPQASASLTLDTDQPALSFDNPLAGDNIVSAAEAGSLTISGGAAGLVDGRSVSLVITDSASATVSGSTTVSSDSWSLVVDLSGLSDGTLSLTADATDAAGNPVDQASASLELDLNTPSGYSASFDQDPVNSSNEAAASFTFASAEVGALYDYSISSDGGGSPVSGSGTIASASEQITGLDLSGLGDGILTLSVTLTDSAGQAGSAASNTAAKDTSRPTVTLTGPTTAQSSAFVVSLTFDTSVTGLAEADFTIDGGTASGLTGSGTSYSVTVTPDHDGTMTITLPVDSAVSATGNGNEISNVLSVEADLTGTPDPTPPADADGDGIPDNLESSTADRDGDGIVDSADYDPQGYFYCEDNGNILSGGGITVTGPSGSNSSVGISNNINIVRDGSTGEYQWFALVPGSYSVSYSYPATGVASTTRLSSGTLDVTSLLPANPAVLGSTQVGSTGVLADPSLAANPVFYDTFVIEAGDPDVLANNIPMTNCSAVITVSASDNGAEANGAATDSANFTISQTVATTLDSVISYTLTGTATSGADYTAPSGSVTIPAGATSALVDLPVLEDGLIEGDETVILTLTSVTSASAGVALSTTASELTRSATVTDDDFAVIAVSNDDLTATEGGSDTAAMSFVLLGQPTQDVVLSFAGDAQCSVSPAQATFTSANYASAQTLTITAIDDTIVEGTHSCQPTVTVTSTDTAFDGFGLALAQVVVTDDLIDQIRTPLTEILKNDLEDTVGSQQRHFSGIAKGALARLQAGEAGLGCGTLASFDVDGSINTQGDTGGSDGTFGYDVYNCGTGSRDILAGSFSLTRTENIGTQALVQFSRQRERFLSESDLRGRFWGGYLSRTNVTGLADGAIHGVGVNGGLYGARQLGDGLFLDYYAAGGFGHHRFDLSFANAGGAIQADGSYDYAAAYAGVALSGRHQRDKLLIIPRVGLDLAYALAGDADVTATQLGLSSTGSIDIPDYNGGRFFAEVEIAGLGSQDGDNPRAISRLMSLTPRVICEVSSYDSGLGCGLGLNFSQELFNPATGLIFSFEIDYESVDDTDRLSVDFHRERRFANGAGAVVTRLSMPSTATLKVEHGLRLDF</sequence>
<dbReference type="Pfam" id="PF03160">
    <property type="entry name" value="Calx-beta"/>
    <property type="match status" value="1"/>
</dbReference>
<dbReference type="InterPro" id="IPR013783">
    <property type="entry name" value="Ig-like_fold"/>
</dbReference>
<dbReference type="SUPFAM" id="SSF103515">
    <property type="entry name" value="Autotransporter"/>
    <property type="match status" value="1"/>
</dbReference>
<feature type="domain" description="Calx-beta" evidence="6">
    <location>
        <begin position="2035"/>
        <end position="2134"/>
    </location>
</feature>
<gene>
    <name evidence="7" type="ORF">NBRC116598_34480</name>
</gene>
<evidence type="ECO:0000259" key="6">
    <source>
        <dbReference type="SMART" id="SM00237"/>
    </source>
</evidence>
<dbReference type="SMART" id="SM00237">
    <property type="entry name" value="Calx_beta"/>
    <property type="match status" value="1"/>
</dbReference>
<keyword evidence="2" id="KW-0677">Repeat</keyword>
<dbReference type="InterPro" id="IPR044048">
    <property type="entry name" value="Big_12"/>
</dbReference>